<organism evidence="2 3">
    <name type="scientific">Leclercia pneumoniae</name>
    <dbReference type="NCBI Taxonomy" id="2815358"/>
    <lineage>
        <taxon>Bacteria</taxon>
        <taxon>Pseudomonadati</taxon>
        <taxon>Pseudomonadota</taxon>
        <taxon>Gammaproteobacteria</taxon>
        <taxon>Enterobacterales</taxon>
        <taxon>Enterobacteriaceae</taxon>
        <taxon>Leclercia</taxon>
    </lineage>
</organism>
<protein>
    <submittedName>
        <fullName evidence="2">Glycosyltransferase family 4 protein</fullName>
    </submittedName>
</protein>
<dbReference type="InterPro" id="IPR050194">
    <property type="entry name" value="Glycosyltransferase_grp1"/>
</dbReference>
<keyword evidence="3" id="KW-1185">Reference proteome</keyword>
<dbReference type="RefSeq" id="WP_207292041.1">
    <property type="nucleotide sequence ID" value="NZ_CP071383.1"/>
</dbReference>
<dbReference type="CDD" id="cd03794">
    <property type="entry name" value="GT4_WbuB-like"/>
    <property type="match status" value="1"/>
</dbReference>
<sequence>MKKIILVRHGEVTPYDGDFPRYLRTGQMFFHFTSKGLDCDWYTSTFNHFNKKQRKSESFEKVINEHGKVVYVKSPGYTRNISVARIYDHFSWGLKVLLKVYRDRHNVDVIITSVPTISATFFLVLLAKLLNKKVVVEIRDKWPDIFWMSSRGMKRKIIYFLSLPFKLMVKWAVENSTISTVPSLSFSNWLKGFVNKKAHNKIKLSYLGYNKESYPTFDGSEVIRQMNSDAAGRRKIVFVGTIGYMFDLETVVKAAEKLDGCSQYFFAMFGNGDTIGYWKERTKKLSNIRFYGWVDKYHIDYLLNTASVGLAPYINNDNFDGHVPNKIMEYTAYGLPILSSLKGHVADFLSDNDFGATYKNGNHDDLIDAISKIIKNIDRESEINSRMKFHYNEHFRSDKIYDDLLDEINEN</sequence>
<dbReference type="Gene3D" id="3.40.50.2000">
    <property type="entry name" value="Glycogen Phosphorylase B"/>
    <property type="match status" value="2"/>
</dbReference>
<dbReference type="EMBL" id="CP076838">
    <property type="protein sequence ID" value="QWW80969.1"/>
    <property type="molecule type" value="Genomic_DNA"/>
</dbReference>
<evidence type="ECO:0000313" key="3">
    <source>
        <dbReference type="Proteomes" id="UP000683497"/>
    </source>
</evidence>
<feature type="domain" description="Glycosyl transferase family 1" evidence="1">
    <location>
        <begin position="225"/>
        <end position="380"/>
    </location>
</feature>
<gene>
    <name evidence="2" type="ORF">KQ929_06990</name>
</gene>
<dbReference type="SUPFAM" id="SSF53756">
    <property type="entry name" value="UDP-Glycosyltransferase/glycogen phosphorylase"/>
    <property type="match status" value="1"/>
</dbReference>
<evidence type="ECO:0000313" key="2">
    <source>
        <dbReference type="EMBL" id="QWW80969.1"/>
    </source>
</evidence>
<proteinExistence type="predicted"/>
<dbReference type="Proteomes" id="UP000683497">
    <property type="component" value="Chromosome"/>
</dbReference>
<dbReference type="PANTHER" id="PTHR45947:SF3">
    <property type="entry name" value="SULFOQUINOVOSYL TRANSFERASE SQD2"/>
    <property type="match status" value="1"/>
</dbReference>
<dbReference type="Pfam" id="PF00534">
    <property type="entry name" value="Glycos_transf_1"/>
    <property type="match status" value="1"/>
</dbReference>
<evidence type="ECO:0000259" key="1">
    <source>
        <dbReference type="Pfam" id="PF00534"/>
    </source>
</evidence>
<dbReference type="PANTHER" id="PTHR45947">
    <property type="entry name" value="SULFOQUINOVOSYL TRANSFERASE SQD2"/>
    <property type="match status" value="1"/>
</dbReference>
<accession>A0ABX8JZP1</accession>
<reference evidence="2 3" key="1">
    <citation type="submission" date="2021-06" db="EMBL/GenBank/DDBJ databases">
        <title>Leclercia pneumoniae sp. nov.</title>
        <authorList>
            <person name="Hoenemann M."/>
            <person name="Viehweger A."/>
            <person name="Dietze N."/>
        </authorList>
    </citation>
    <scope>NUCLEOTIDE SEQUENCE [LARGE SCALE GENOMIC DNA]</scope>
    <source>
        <strain evidence="3">49125</strain>
    </source>
</reference>
<name>A0ABX8JZP1_9ENTR</name>
<dbReference type="InterPro" id="IPR001296">
    <property type="entry name" value="Glyco_trans_1"/>
</dbReference>